<dbReference type="GO" id="GO:0046872">
    <property type="term" value="F:metal ion binding"/>
    <property type="evidence" value="ECO:0007669"/>
    <property type="project" value="UniProtKB-UniRule"/>
</dbReference>
<comment type="catalytic activity">
    <reaction evidence="18">
        <text>ATP + H2O = ADP + phosphate + H(+)</text>
        <dbReference type="Rhea" id="RHEA:13065"/>
        <dbReference type="ChEBI" id="CHEBI:15377"/>
        <dbReference type="ChEBI" id="CHEBI:15378"/>
        <dbReference type="ChEBI" id="CHEBI:30616"/>
        <dbReference type="ChEBI" id="CHEBI:43474"/>
        <dbReference type="ChEBI" id="CHEBI:456216"/>
    </reaction>
</comment>
<feature type="binding site" evidence="19">
    <location>
        <position position="689"/>
    </location>
    <ligand>
        <name>Zn(2+)</name>
        <dbReference type="ChEBI" id="CHEBI:29105"/>
    </ligand>
</feature>
<accession>A0A8D8FQX6</accession>
<dbReference type="GO" id="GO:0003691">
    <property type="term" value="F:double-stranded telomeric DNA binding"/>
    <property type="evidence" value="ECO:0007669"/>
    <property type="project" value="TreeGrafter"/>
</dbReference>
<evidence type="ECO:0000256" key="10">
    <source>
        <dbReference type="ARBA" id="ARBA00022801"/>
    </source>
</evidence>
<feature type="coiled-coil region" evidence="20">
    <location>
        <begin position="583"/>
        <end position="638"/>
    </location>
</feature>
<dbReference type="InterPro" id="IPR038729">
    <property type="entry name" value="Rad50/SbcC_AAA"/>
</dbReference>
<keyword evidence="12" id="KW-0067">ATP-binding</keyword>
<reference evidence="23" key="1">
    <citation type="submission" date="2021-05" db="EMBL/GenBank/DDBJ databases">
        <authorList>
            <person name="Alioto T."/>
            <person name="Alioto T."/>
            <person name="Gomez Garrido J."/>
        </authorList>
    </citation>
    <scope>NUCLEOTIDE SEQUENCE</scope>
</reference>
<feature type="coiled-coil region" evidence="20">
    <location>
        <begin position="719"/>
        <end position="897"/>
    </location>
</feature>
<dbReference type="GO" id="GO:0000722">
    <property type="term" value="P:telomere maintenance via recombination"/>
    <property type="evidence" value="ECO:0007669"/>
    <property type="project" value="TreeGrafter"/>
</dbReference>
<evidence type="ECO:0000259" key="22">
    <source>
        <dbReference type="PROSITE" id="PS51131"/>
    </source>
</evidence>
<keyword evidence="6" id="KW-0158">Chromosome</keyword>
<dbReference type="GO" id="GO:0051880">
    <property type="term" value="F:G-quadruplex DNA binding"/>
    <property type="evidence" value="ECO:0007669"/>
    <property type="project" value="TreeGrafter"/>
</dbReference>
<feature type="binding site" evidence="19">
    <location>
        <position position="692"/>
    </location>
    <ligand>
        <name>Zn(2+)</name>
        <dbReference type="ChEBI" id="CHEBI:29105"/>
    </ligand>
</feature>
<keyword evidence="8" id="KW-0547">Nucleotide-binding</keyword>
<keyword evidence="16" id="KW-0539">Nucleus</keyword>
<evidence type="ECO:0000256" key="18">
    <source>
        <dbReference type="ARBA" id="ARBA00049360"/>
    </source>
</evidence>
<feature type="region of interest" description="Disordered" evidence="21">
    <location>
        <begin position="317"/>
        <end position="350"/>
    </location>
</feature>
<evidence type="ECO:0000256" key="6">
    <source>
        <dbReference type="ARBA" id="ARBA00022454"/>
    </source>
</evidence>
<dbReference type="GO" id="GO:0016887">
    <property type="term" value="F:ATP hydrolysis activity"/>
    <property type="evidence" value="ECO:0007669"/>
    <property type="project" value="InterPro"/>
</dbReference>
<dbReference type="FunFam" id="3.40.50.300:FF:000593">
    <property type="entry name" value="DNA repair protein RAD50"/>
    <property type="match status" value="1"/>
</dbReference>
<dbReference type="NCBIfam" id="TIGR00606">
    <property type="entry name" value="rad50"/>
    <property type="match status" value="1"/>
</dbReference>
<keyword evidence="17" id="KW-0469">Meiosis</keyword>
<evidence type="ECO:0000256" key="12">
    <source>
        <dbReference type="ARBA" id="ARBA00022840"/>
    </source>
</evidence>
<dbReference type="GO" id="GO:0030870">
    <property type="term" value="C:Mre11 complex"/>
    <property type="evidence" value="ECO:0007669"/>
    <property type="project" value="InterPro"/>
</dbReference>
<feature type="compositionally biased region" description="Basic and acidic residues" evidence="21">
    <location>
        <begin position="317"/>
        <end position="342"/>
    </location>
</feature>
<evidence type="ECO:0000256" key="11">
    <source>
        <dbReference type="ARBA" id="ARBA00022833"/>
    </source>
</evidence>
<dbReference type="InterPro" id="IPR027417">
    <property type="entry name" value="P-loop_NTPase"/>
</dbReference>
<evidence type="ECO:0000256" key="17">
    <source>
        <dbReference type="ARBA" id="ARBA00023254"/>
    </source>
</evidence>
<comment type="subcellular location">
    <subcellularLocation>
        <location evidence="3">Chromosome</location>
    </subcellularLocation>
    <subcellularLocation>
        <location evidence="2">Nucleus</location>
    </subcellularLocation>
</comment>
<evidence type="ECO:0000256" key="4">
    <source>
        <dbReference type="ARBA" id="ARBA00009439"/>
    </source>
</evidence>
<keyword evidence="7 19" id="KW-0479">Metal-binding</keyword>
<dbReference type="PANTHER" id="PTHR18867">
    <property type="entry name" value="RAD50"/>
    <property type="match status" value="1"/>
</dbReference>
<dbReference type="PANTHER" id="PTHR18867:SF12">
    <property type="entry name" value="DNA REPAIR PROTEIN RAD50"/>
    <property type="match status" value="1"/>
</dbReference>
<dbReference type="GO" id="GO:0006302">
    <property type="term" value="P:double-strand break repair"/>
    <property type="evidence" value="ECO:0007669"/>
    <property type="project" value="InterPro"/>
</dbReference>
<dbReference type="Pfam" id="PF13476">
    <property type="entry name" value="AAA_23"/>
    <property type="match status" value="1"/>
</dbReference>
<evidence type="ECO:0000256" key="21">
    <source>
        <dbReference type="SAM" id="MobiDB-lite"/>
    </source>
</evidence>
<evidence type="ECO:0000256" key="7">
    <source>
        <dbReference type="ARBA" id="ARBA00022723"/>
    </source>
</evidence>
<keyword evidence="11 19" id="KW-0862">Zinc</keyword>
<dbReference type="GO" id="GO:0000794">
    <property type="term" value="C:condensed nuclear chromosome"/>
    <property type="evidence" value="ECO:0007669"/>
    <property type="project" value="TreeGrafter"/>
</dbReference>
<feature type="domain" description="Zinc-hook" evidence="22">
    <location>
        <begin position="645"/>
        <end position="741"/>
    </location>
</feature>
<dbReference type="Pfam" id="PF04423">
    <property type="entry name" value="Rad50_zn_hook"/>
    <property type="match status" value="1"/>
</dbReference>
<name>A0A8D8FQX6_CULPI</name>
<dbReference type="GO" id="GO:0043047">
    <property type="term" value="F:single-stranded telomeric DNA binding"/>
    <property type="evidence" value="ECO:0007669"/>
    <property type="project" value="TreeGrafter"/>
</dbReference>
<evidence type="ECO:0000256" key="16">
    <source>
        <dbReference type="ARBA" id="ARBA00023242"/>
    </source>
</evidence>
<evidence type="ECO:0000256" key="15">
    <source>
        <dbReference type="ARBA" id="ARBA00023204"/>
    </source>
</evidence>
<dbReference type="InterPro" id="IPR013134">
    <property type="entry name" value="Zn_hook_RAD50"/>
</dbReference>
<dbReference type="GO" id="GO:0070192">
    <property type="term" value="P:chromosome organization involved in meiotic cell cycle"/>
    <property type="evidence" value="ECO:0007669"/>
    <property type="project" value="TreeGrafter"/>
</dbReference>
<evidence type="ECO:0000313" key="23">
    <source>
        <dbReference type="EMBL" id="CAG6481887.1"/>
    </source>
</evidence>
<evidence type="ECO:0000256" key="8">
    <source>
        <dbReference type="ARBA" id="ARBA00022741"/>
    </source>
</evidence>
<keyword evidence="13" id="KW-0460">Magnesium</keyword>
<evidence type="ECO:0000256" key="2">
    <source>
        <dbReference type="ARBA" id="ARBA00004123"/>
    </source>
</evidence>
<proteinExistence type="inferred from homology"/>
<dbReference type="Pfam" id="PF13558">
    <property type="entry name" value="SbcC_Walker_B"/>
    <property type="match status" value="1"/>
</dbReference>
<dbReference type="SUPFAM" id="SSF75712">
    <property type="entry name" value="Rad50 coiled-coil Zn hook"/>
    <property type="match status" value="1"/>
</dbReference>
<evidence type="ECO:0000256" key="20">
    <source>
        <dbReference type="SAM" id="Coils"/>
    </source>
</evidence>
<comment type="cofactor">
    <cofactor evidence="1">
        <name>Zn(2+)</name>
        <dbReference type="ChEBI" id="CHEBI:29105"/>
    </cofactor>
</comment>
<dbReference type="Gene3D" id="3.40.50.300">
    <property type="entry name" value="P-loop containing nucleotide triphosphate hydrolases"/>
    <property type="match status" value="2"/>
</dbReference>
<keyword evidence="9" id="KW-0227">DNA damage</keyword>
<dbReference type="GO" id="GO:0007004">
    <property type="term" value="P:telomere maintenance via telomerase"/>
    <property type="evidence" value="ECO:0007669"/>
    <property type="project" value="TreeGrafter"/>
</dbReference>
<evidence type="ECO:0000256" key="1">
    <source>
        <dbReference type="ARBA" id="ARBA00001947"/>
    </source>
</evidence>
<dbReference type="SUPFAM" id="SSF52540">
    <property type="entry name" value="P-loop containing nucleoside triphosphate hydrolases"/>
    <property type="match status" value="2"/>
</dbReference>
<comment type="similarity">
    <text evidence="4">Belongs to the SMC family. RAD50 subfamily.</text>
</comment>
<dbReference type="InterPro" id="IPR004584">
    <property type="entry name" value="Rad50_eukaryotes"/>
</dbReference>
<keyword evidence="15" id="KW-0234">DNA repair</keyword>
<protein>
    <recommendedName>
        <fullName evidence="5">DNA repair protein RAD50</fullName>
    </recommendedName>
</protein>
<evidence type="ECO:0000256" key="14">
    <source>
        <dbReference type="ARBA" id="ARBA00023054"/>
    </source>
</evidence>
<evidence type="ECO:0000256" key="13">
    <source>
        <dbReference type="ARBA" id="ARBA00022842"/>
    </source>
</evidence>
<sequence length="1311" mass="150434">MSTICKLEIRGIRSFGVESEDVQKIKFQSPLTLIVGQNGCGKTTIIECLKYGLTGEVPPGTDRGKAFVHDPKIFNTVESLGQVKLMVKDFTGNRVTATRSMKVSHKGNTKLPKFETLDSAVTIEDGATGEKKTLSRPRVADINNDMADAMGVSKAIINNVIFCHQEDSNWPLEEPKELKKKFDAIFETTEYNKVIEKLIKISKEYNDRQKEKAGDLKLLENIKSQAEMKQLQAEKAERKKGEMRKEVDGLEGSLKPIHERMEQIARIERDYSKLKQQEIEFKSKIHTKEDQQNNLRSKIRTLFSGSLTELEQEIRSFQESMGGKRSELRDAESDLASRKSQEKSLQTKLQEMESRRVHLIAKRQQEQDLGGDRAGKIVELCGRLKLPASGDYEGSTVDVESALAAIKHGIRSEESQVQAMAKGHDEADQAAQKAIDRLREDKTKLESDVRMKSQMVADFAREKAKTQTEIAAIERSAETLKKIVGEIEKLEREYETQKANTNVDGMKRTLAEKKVKREELQVKLDKVEEQISALDAIAAKATELGLKEQQLNGREAEFRRVRNKHSDNLKRLFPSKTIESNFKRAVQDLYDGLQRQIKQLNESTRAAQAIVTEMETTRRSQKRDLDRLERELTENREKIYAACQGQPYEEVLSKLKEKITRNNLEHGEQRSAEVLYRKYISRIEDDSCCPLCHKEMAGSDVQDISTELFDEIRRLPEKIEMLEKQLKTDQTRYDRLLALQPYSERVEKQTIEIPKLKQQLQETEQRLTQASSDLEEYQMAVLEPNSSVALINSILGDMSILDESARDLDRMRKGVAELRQELADKTPGGGSAASLDDMKLEREVLRGELRAERNSIDEMQNRIDSETERLHGLHQRFNQMKEKKIQLQESVQSLDTKKAKEVELGEKIVACKSEMEDAERRLGPVRASLAKEEEAKVKAKGENRVKLGKAQSELEGLKRMEGEIVRLGRELDQLARLNLTDEIAKMKRKLQEVTDDIKKVAASIEEKSTKIDTLKKEISNQDLIERDFLDNRDLKKLTAETEILQEKLDTLLRSIGDLDAPNVVQERNKLLEQRDSIQAKRSEITGQIAELENQLKALRKELDRPEFRNAVANFHKTFAESVVLKKIISDILKYRNALEWALMKYHAEKMEQINRSIYSLWRDIYRGNDIDYIRIKTEDESRETKAVEKRRQYNYRVVQAKNDVEIDMRGRCSAGQKVLASLIIRMALAETFSNNCGVMALDEPTTNLDRENIASLCESLRRIVTEREGGNFLLIIITHDEEFVTKLEKFDTYYRIARDNNGKSFIKEEQL</sequence>
<evidence type="ECO:0000256" key="9">
    <source>
        <dbReference type="ARBA" id="ARBA00022763"/>
    </source>
</evidence>
<dbReference type="EMBL" id="HBUE01091672">
    <property type="protein sequence ID" value="CAG6481887.1"/>
    <property type="molecule type" value="Transcribed_RNA"/>
</dbReference>
<feature type="coiled-coil region" evidence="20">
    <location>
        <begin position="428"/>
        <end position="544"/>
    </location>
</feature>
<evidence type="ECO:0000256" key="19">
    <source>
        <dbReference type="PROSITE-ProRule" id="PRU00471"/>
    </source>
</evidence>
<keyword evidence="10" id="KW-0378">Hydrolase</keyword>
<evidence type="ECO:0000256" key="3">
    <source>
        <dbReference type="ARBA" id="ARBA00004286"/>
    </source>
</evidence>
<keyword evidence="14 20" id="KW-0175">Coiled coil</keyword>
<feature type="coiled-coil region" evidence="20">
    <location>
        <begin position="957"/>
        <end position="1108"/>
    </location>
</feature>
<evidence type="ECO:0000256" key="5">
    <source>
        <dbReference type="ARBA" id="ARBA00017893"/>
    </source>
</evidence>
<dbReference type="PROSITE" id="PS51131">
    <property type="entry name" value="ZN_HOOK"/>
    <property type="match status" value="1"/>
</dbReference>
<organism evidence="23">
    <name type="scientific">Culex pipiens</name>
    <name type="common">House mosquito</name>
    <dbReference type="NCBI Taxonomy" id="7175"/>
    <lineage>
        <taxon>Eukaryota</taxon>
        <taxon>Metazoa</taxon>
        <taxon>Ecdysozoa</taxon>
        <taxon>Arthropoda</taxon>
        <taxon>Hexapoda</taxon>
        <taxon>Insecta</taxon>
        <taxon>Pterygota</taxon>
        <taxon>Neoptera</taxon>
        <taxon>Endopterygota</taxon>
        <taxon>Diptera</taxon>
        <taxon>Nematocera</taxon>
        <taxon>Culicoidea</taxon>
        <taxon>Culicidae</taxon>
        <taxon>Culicinae</taxon>
        <taxon>Culicini</taxon>
        <taxon>Culex</taxon>
        <taxon>Culex</taxon>
    </lineage>
</organism>
<dbReference type="GO" id="GO:0005524">
    <property type="term" value="F:ATP binding"/>
    <property type="evidence" value="ECO:0007669"/>
    <property type="project" value="UniProtKB-KW"/>
</dbReference>